<dbReference type="CDD" id="cd06223">
    <property type="entry name" value="PRTases_typeI"/>
    <property type="match status" value="1"/>
</dbReference>
<dbReference type="EMBL" id="JACHGY010000001">
    <property type="protein sequence ID" value="MBB6430930.1"/>
    <property type="molecule type" value="Genomic_DNA"/>
</dbReference>
<keyword evidence="3" id="KW-1185">Reference proteome</keyword>
<feature type="domain" description="Phosphoribosyltransferase" evidence="1">
    <location>
        <begin position="8"/>
        <end position="136"/>
    </location>
</feature>
<dbReference type="EC" id="2.4.2.9" evidence="2"/>
<comment type="caution">
    <text evidence="2">The sequence shown here is derived from an EMBL/GenBank/DDBJ whole genome shotgun (WGS) entry which is preliminary data.</text>
</comment>
<sequence>MQALADASQVTQLISEMGAWVDSKRQANPQHTFALVGIRSRGDVVAHRVAEQLDITQVGVLDITLYRDDLSEIASQPTVRTTEIDFSLDGLDVVLIDDVLMSGRSIRAALSSLMDMGRPRRVWLAVLVDRGTDVRELPIAADYVGLTHAGDEHVRVLVMPTDEKDAILLGEDAR</sequence>
<dbReference type="RefSeq" id="WP_184678423.1">
    <property type="nucleotide sequence ID" value="NZ_JACHGY010000001.1"/>
</dbReference>
<dbReference type="AlphaFoldDB" id="A0A7X0HAQ8"/>
<dbReference type="SUPFAM" id="SSF53271">
    <property type="entry name" value="PRTase-like"/>
    <property type="match status" value="1"/>
</dbReference>
<accession>A0A7X0HAQ8</accession>
<evidence type="ECO:0000313" key="2">
    <source>
        <dbReference type="EMBL" id="MBB6430930.1"/>
    </source>
</evidence>
<dbReference type="InterPro" id="IPR050137">
    <property type="entry name" value="PyrR_bifunctional"/>
</dbReference>
<keyword evidence="2" id="KW-0808">Transferase</keyword>
<evidence type="ECO:0000313" key="3">
    <source>
        <dbReference type="Proteomes" id="UP000541810"/>
    </source>
</evidence>
<dbReference type="Gene3D" id="3.40.50.2020">
    <property type="match status" value="1"/>
</dbReference>
<dbReference type="InterPro" id="IPR000836">
    <property type="entry name" value="PRTase_dom"/>
</dbReference>
<name>A0A7X0HAQ8_9BACT</name>
<dbReference type="InterPro" id="IPR029057">
    <property type="entry name" value="PRTase-like"/>
</dbReference>
<reference evidence="2 3" key="1">
    <citation type="submission" date="2020-08" db="EMBL/GenBank/DDBJ databases">
        <title>Genomic Encyclopedia of Type Strains, Phase IV (KMG-IV): sequencing the most valuable type-strain genomes for metagenomic binning, comparative biology and taxonomic classification.</title>
        <authorList>
            <person name="Goeker M."/>
        </authorList>
    </citation>
    <scope>NUCLEOTIDE SEQUENCE [LARGE SCALE GENOMIC DNA]</scope>
    <source>
        <strain evidence="2 3">DSM 103725</strain>
    </source>
</reference>
<dbReference type="PANTHER" id="PTHR11608:SF0">
    <property type="entry name" value="BIFUNCTIONAL PROTEIN PYRR"/>
    <property type="match status" value="1"/>
</dbReference>
<keyword evidence="2" id="KW-0328">Glycosyltransferase</keyword>
<evidence type="ECO:0000259" key="1">
    <source>
        <dbReference type="Pfam" id="PF00156"/>
    </source>
</evidence>
<dbReference type="Proteomes" id="UP000541810">
    <property type="component" value="Unassembled WGS sequence"/>
</dbReference>
<dbReference type="GO" id="GO:0004845">
    <property type="term" value="F:uracil phosphoribosyltransferase activity"/>
    <property type="evidence" value="ECO:0007669"/>
    <property type="project" value="UniProtKB-EC"/>
</dbReference>
<gene>
    <name evidence="2" type="ORF">HNQ40_002736</name>
</gene>
<protein>
    <submittedName>
        <fullName evidence="2">Pyrimidine operon attenuation protein/uracil phosphoribosyltransferase</fullName>
        <ecNumber evidence="2">2.4.2.9</ecNumber>
    </submittedName>
</protein>
<dbReference type="Pfam" id="PF00156">
    <property type="entry name" value="Pribosyltran"/>
    <property type="match status" value="1"/>
</dbReference>
<proteinExistence type="predicted"/>
<dbReference type="PANTHER" id="PTHR11608">
    <property type="entry name" value="BIFUNCTIONAL PROTEIN PYRR"/>
    <property type="match status" value="1"/>
</dbReference>
<organism evidence="2 3">
    <name type="scientific">Algisphaera agarilytica</name>
    <dbReference type="NCBI Taxonomy" id="1385975"/>
    <lineage>
        <taxon>Bacteria</taxon>
        <taxon>Pseudomonadati</taxon>
        <taxon>Planctomycetota</taxon>
        <taxon>Phycisphaerae</taxon>
        <taxon>Phycisphaerales</taxon>
        <taxon>Phycisphaeraceae</taxon>
        <taxon>Algisphaera</taxon>
    </lineage>
</organism>